<feature type="domain" description="Fibrinogen C-terminal" evidence="2">
    <location>
        <begin position="1"/>
        <end position="235"/>
    </location>
</feature>
<dbReference type="PANTHER" id="PTHR19143:SF459">
    <property type="entry name" value="FIBRINOGEN C-TERMINAL DOMAIN-CONTAINING PROTEIN"/>
    <property type="match status" value="1"/>
</dbReference>
<gene>
    <name evidence="3" type="ORF">CVLEPA_LOCUS20181</name>
</gene>
<protein>
    <recommendedName>
        <fullName evidence="2">Fibrinogen C-terminal domain-containing protein</fullName>
    </recommendedName>
</protein>
<dbReference type="EMBL" id="CAWYQH010000108">
    <property type="protein sequence ID" value="CAK8688152.1"/>
    <property type="molecule type" value="Genomic_DNA"/>
</dbReference>
<dbReference type="Proteomes" id="UP001642483">
    <property type="component" value="Unassembled WGS sequence"/>
</dbReference>
<dbReference type="Gene3D" id="3.90.215.10">
    <property type="entry name" value="Gamma Fibrinogen, chain A, domain 1"/>
    <property type="match status" value="1"/>
</dbReference>
<reference evidence="3 4" key="1">
    <citation type="submission" date="2024-02" db="EMBL/GenBank/DDBJ databases">
        <authorList>
            <person name="Daric V."/>
            <person name="Darras S."/>
        </authorList>
    </citation>
    <scope>NUCLEOTIDE SEQUENCE [LARGE SCALE GENOMIC DNA]</scope>
</reference>
<accession>A0ABP0GA25</accession>
<keyword evidence="1" id="KW-1015">Disulfide bond</keyword>
<dbReference type="SMART" id="SM00186">
    <property type="entry name" value="FBG"/>
    <property type="match status" value="1"/>
</dbReference>
<organism evidence="3 4">
    <name type="scientific">Clavelina lepadiformis</name>
    <name type="common">Light-bulb sea squirt</name>
    <name type="synonym">Ascidia lepadiformis</name>
    <dbReference type="NCBI Taxonomy" id="159417"/>
    <lineage>
        <taxon>Eukaryota</taxon>
        <taxon>Metazoa</taxon>
        <taxon>Chordata</taxon>
        <taxon>Tunicata</taxon>
        <taxon>Ascidiacea</taxon>
        <taxon>Aplousobranchia</taxon>
        <taxon>Clavelinidae</taxon>
        <taxon>Clavelina</taxon>
    </lineage>
</organism>
<evidence type="ECO:0000313" key="3">
    <source>
        <dbReference type="EMBL" id="CAK8688152.1"/>
    </source>
</evidence>
<dbReference type="InterPro" id="IPR002181">
    <property type="entry name" value="Fibrinogen_a/b/g_C_dom"/>
</dbReference>
<dbReference type="InterPro" id="IPR020837">
    <property type="entry name" value="Fibrinogen_CS"/>
</dbReference>
<name>A0ABP0GA25_CLALP</name>
<dbReference type="SUPFAM" id="SSF56496">
    <property type="entry name" value="Fibrinogen C-terminal domain-like"/>
    <property type="match status" value="1"/>
</dbReference>
<proteinExistence type="predicted"/>
<sequence length="238" mass="28003">MIVEECTSIYASGSTSSGIYPIWLKERFQFTYVYCDMDIVATKKGWTTIQRRMNGELNFERGWDDYVRGFGNPSSEHWLGLENIYRLSRQITTVNTLGMIDIQTPAIGFDLEDWDGMNAFAQYTYFWLESKASNYLLNVRGLSGTFWNYFYTAPIYESEFSTPDRDNDDDNNAHCAKYRKSGWWFESCLEANLNGQYPKYKQKMKWENIVWAGWKYINNNVTALRFVSMKLYHTVVEP</sequence>
<dbReference type="Pfam" id="PF00147">
    <property type="entry name" value="Fibrinogen_C"/>
    <property type="match status" value="1"/>
</dbReference>
<dbReference type="InterPro" id="IPR036056">
    <property type="entry name" value="Fibrinogen-like_C"/>
</dbReference>
<dbReference type="InterPro" id="IPR050373">
    <property type="entry name" value="Fibrinogen_C-term_domain"/>
</dbReference>
<evidence type="ECO:0000259" key="2">
    <source>
        <dbReference type="PROSITE" id="PS51406"/>
    </source>
</evidence>
<dbReference type="PANTHER" id="PTHR19143">
    <property type="entry name" value="FIBRINOGEN/TENASCIN/ANGIOPOEITIN"/>
    <property type="match status" value="1"/>
</dbReference>
<dbReference type="Gene3D" id="4.10.530.10">
    <property type="entry name" value="Gamma-fibrinogen Carboxyl Terminal Fragment, domain 2"/>
    <property type="match status" value="1"/>
</dbReference>
<evidence type="ECO:0000256" key="1">
    <source>
        <dbReference type="ARBA" id="ARBA00023157"/>
    </source>
</evidence>
<evidence type="ECO:0000313" key="4">
    <source>
        <dbReference type="Proteomes" id="UP001642483"/>
    </source>
</evidence>
<keyword evidence="4" id="KW-1185">Reference proteome</keyword>
<dbReference type="PROSITE" id="PS00514">
    <property type="entry name" value="FIBRINOGEN_C_1"/>
    <property type="match status" value="1"/>
</dbReference>
<comment type="caution">
    <text evidence="3">The sequence shown here is derived from an EMBL/GenBank/DDBJ whole genome shotgun (WGS) entry which is preliminary data.</text>
</comment>
<dbReference type="PROSITE" id="PS51406">
    <property type="entry name" value="FIBRINOGEN_C_2"/>
    <property type="match status" value="1"/>
</dbReference>
<dbReference type="InterPro" id="IPR014716">
    <property type="entry name" value="Fibrinogen_a/b/g_C_1"/>
</dbReference>